<evidence type="ECO:0000313" key="2">
    <source>
        <dbReference type="Proteomes" id="UP000010816"/>
    </source>
</evidence>
<dbReference type="eggNOG" id="ENOG5032V2M">
    <property type="taxonomic scope" value="Bacteria"/>
</dbReference>
<dbReference type="EMBL" id="CP003051">
    <property type="protein sequence ID" value="AGA90448.1"/>
    <property type="molecule type" value="Genomic_DNA"/>
</dbReference>
<dbReference type="Proteomes" id="UP000010816">
    <property type="component" value="Chromosome"/>
</dbReference>
<keyword evidence="2" id="KW-1185">Reference proteome</keyword>
<reference evidence="1 2" key="1">
    <citation type="submission" date="2011-09" db="EMBL/GenBank/DDBJ databases">
        <title>Complete sequence of chromosome of Thioflavicoccus mobilis 8321.</title>
        <authorList>
            <consortium name="US DOE Joint Genome Institute"/>
            <person name="Lucas S."/>
            <person name="Han J."/>
            <person name="Lapidus A."/>
            <person name="Cheng J.-F."/>
            <person name="Goodwin L."/>
            <person name="Pitluck S."/>
            <person name="Peters L."/>
            <person name="Ovchinnikova G."/>
            <person name="Lu M."/>
            <person name="Detter J.C."/>
            <person name="Han C."/>
            <person name="Tapia R."/>
            <person name="Land M."/>
            <person name="Hauser L."/>
            <person name="Kyrpides N."/>
            <person name="Ivanova N."/>
            <person name="Pagani I."/>
            <person name="Vogl K."/>
            <person name="Liu Z."/>
            <person name="Imhoff J."/>
            <person name="Thiel V."/>
            <person name="Frigaard N.-U."/>
            <person name="Bryant D."/>
            <person name="Woyke T."/>
        </authorList>
    </citation>
    <scope>NUCLEOTIDE SEQUENCE [LARGE SCALE GENOMIC DNA]</scope>
    <source>
        <strain evidence="1 2">8321</strain>
    </source>
</reference>
<dbReference type="AlphaFoldDB" id="L0GUJ3"/>
<organism evidence="1 2">
    <name type="scientific">Thioflavicoccus mobilis 8321</name>
    <dbReference type="NCBI Taxonomy" id="765912"/>
    <lineage>
        <taxon>Bacteria</taxon>
        <taxon>Pseudomonadati</taxon>
        <taxon>Pseudomonadota</taxon>
        <taxon>Gammaproteobacteria</taxon>
        <taxon>Chromatiales</taxon>
        <taxon>Chromatiaceae</taxon>
        <taxon>Thioflavicoccus</taxon>
    </lineage>
</organism>
<proteinExistence type="predicted"/>
<evidence type="ECO:0000313" key="1">
    <source>
        <dbReference type="EMBL" id="AGA90448.1"/>
    </source>
</evidence>
<name>L0GUJ3_9GAMM</name>
<accession>L0GUJ3</accession>
<dbReference type="KEGG" id="tmb:Thimo_1671"/>
<gene>
    <name evidence="1" type="ORF">Thimo_1671</name>
</gene>
<protein>
    <submittedName>
        <fullName evidence="1">Uncharacterized protein</fullName>
    </submittedName>
</protein>
<dbReference type="RefSeq" id="WP_015280589.1">
    <property type="nucleotide sequence ID" value="NC_019940.1"/>
</dbReference>
<dbReference type="HOGENOM" id="CLU_1748841_0_0_6"/>
<sequence>MMMTSESNHPFLSAFRGGFTAALRWHQLDELWARVREDADAGWFLYVIGEPPPTAAAGAAEVLDFVAALDAHLRATHHEDFCGIVYADDLGAPTFIKIYDPGRLGVFCGFSDAPPLPGWIMSRIAPVDLVALEAAAAKRKRPWWRRRRG</sequence>